<dbReference type="Gene3D" id="3.80.10.10">
    <property type="entry name" value="Ribonuclease Inhibitor"/>
    <property type="match status" value="1"/>
</dbReference>
<reference evidence="1 2" key="1">
    <citation type="journal article" date="2019" name="New Phytol.">
        <title>Comparative genomics reveals unique wood-decay strategies and fruiting body development in the Schizophyllaceae.</title>
        <authorList>
            <person name="Almasi E."/>
            <person name="Sahu N."/>
            <person name="Krizsan K."/>
            <person name="Balint B."/>
            <person name="Kovacs G.M."/>
            <person name="Kiss B."/>
            <person name="Cseklye J."/>
            <person name="Drula E."/>
            <person name="Henrissat B."/>
            <person name="Nagy I."/>
            <person name="Chovatia M."/>
            <person name="Adam C."/>
            <person name="LaButti K."/>
            <person name="Lipzen A."/>
            <person name="Riley R."/>
            <person name="Grigoriev I.V."/>
            <person name="Nagy L.G."/>
        </authorList>
    </citation>
    <scope>NUCLEOTIDE SEQUENCE [LARGE SCALE GENOMIC DNA]</scope>
    <source>
        <strain evidence="1 2">NL-1724</strain>
    </source>
</reference>
<comment type="caution">
    <text evidence="1">The sequence shown here is derived from an EMBL/GenBank/DDBJ whole genome shotgun (WGS) entry which is preliminary data.</text>
</comment>
<dbReference type="Gene3D" id="1.20.1280.50">
    <property type="match status" value="1"/>
</dbReference>
<sequence length="579" mass="65126">MLSIDIEATFHASRGVDQKGLRRIRAEILETHSLALPDLISESWKELAVLQRQLIHVSRRLYLAKAALEPVHSLPDDLLVYIFDLVCRPDDQDGSPLDGWRWFKSRPSPIVALSHACSRWRRAALQAKMLWSDIRVDQRDDVSSSGLLAYLERSETVPLRLTATIPDSHYDDPRDPPYLSSLTHYIEGALAGHASRVEELHIRVFDRLRPIFPRMQTPALRALHLVLEQNKHVLGYQVEEYWRARGVEQVPLLLDAPRLRALVLQGTGAGSFFPYMENLGRAGVLWSTLTVLRMHEVYCTTRSAAAVLRACRALRECRLAVDDTVDAVHGGFPTAPEWESSTTVVELPELRALAVVWRTVVQENLLGRLRSPYIEELSLALEPEELRDGGDLSRFDASLLQFAEGSDVRDLRALRLEGFGLSGVHPTAPSNRTAVSCSVLLRSLPRLKELHLACRYDDGLIDSLKETTQDGRPSLCPELCKVHLEFPCEPSAHHLVDRHLSMASTRWASPTVEVDLCILPRDPIGGNFSWRDNLARKDVAAQLSSLRTTPKLRFSLPDSEERSPTGGFLSYAFSNFLFV</sequence>
<dbReference type="OrthoDB" id="2858789at2759"/>
<proteinExistence type="predicted"/>
<dbReference type="STRING" id="97359.A0A550CZP5"/>
<dbReference type="EMBL" id="VDMD01000001">
    <property type="protein sequence ID" value="TRM70262.1"/>
    <property type="molecule type" value="Genomic_DNA"/>
</dbReference>
<accession>A0A550CZP5</accession>
<organism evidence="1 2">
    <name type="scientific">Schizophyllum amplum</name>
    <dbReference type="NCBI Taxonomy" id="97359"/>
    <lineage>
        <taxon>Eukaryota</taxon>
        <taxon>Fungi</taxon>
        <taxon>Dikarya</taxon>
        <taxon>Basidiomycota</taxon>
        <taxon>Agaricomycotina</taxon>
        <taxon>Agaricomycetes</taxon>
        <taxon>Agaricomycetidae</taxon>
        <taxon>Agaricales</taxon>
        <taxon>Schizophyllaceae</taxon>
        <taxon>Schizophyllum</taxon>
    </lineage>
</organism>
<gene>
    <name evidence="1" type="ORF">BD626DRAFT_26278</name>
</gene>
<keyword evidence="2" id="KW-1185">Reference proteome</keyword>
<dbReference type="Proteomes" id="UP000320762">
    <property type="component" value="Unassembled WGS sequence"/>
</dbReference>
<evidence type="ECO:0000313" key="2">
    <source>
        <dbReference type="Proteomes" id="UP000320762"/>
    </source>
</evidence>
<dbReference type="InterPro" id="IPR032675">
    <property type="entry name" value="LRR_dom_sf"/>
</dbReference>
<name>A0A550CZP5_9AGAR</name>
<protein>
    <submittedName>
        <fullName evidence="1">Uncharacterized protein</fullName>
    </submittedName>
</protein>
<dbReference type="AlphaFoldDB" id="A0A550CZP5"/>
<evidence type="ECO:0000313" key="1">
    <source>
        <dbReference type="EMBL" id="TRM70262.1"/>
    </source>
</evidence>